<dbReference type="PANTHER" id="PTHR16026">
    <property type="entry name" value="CARTILAGE ACIDIC PROTEIN 1"/>
    <property type="match status" value="1"/>
</dbReference>
<evidence type="ECO:0000256" key="1">
    <source>
        <dbReference type="ARBA" id="ARBA00022729"/>
    </source>
</evidence>
<dbReference type="InterPro" id="IPR027039">
    <property type="entry name" value="Crtac1"/>
</dbReference>
<accession>A0A3R8Q1P7</accession>
<dbReference type="InterPro" id="IPR011519">
    <property type="entry name" value="UnbV_ASPIC"/>
</dbReference>
<evidence type="ECO:0000259" key="2">
    <source>
        <dbReference type="Pfam" id="PF07593"/>
    </source>
</evidence>
<reference evidence="4" key="1">
    <citation type="submission" date="2018-12" db="EMBL/GenBank/DDBJ databases">
        <title>Maribacter lutimaris sp. nov., isolated from marine sediment.</title>
        <authorList>
            <person name="Kim K.K."/>
        </authorList>
    </citation>
    <scope>NUCLEOTIDE SEQUENCE [LARGE SCALE GENOMIC DNA]</scope>
    <source>
        <strain evidence="4">PoM-212</strain>
    </source>
</reference>
<proteinExistence type="predicted"/>
<organism evidence="3 4">
    <name type="scientific">Maribacter algicola</name>
    <dbReference type="NCBI Taxonomy" id="2498892"/>
    <lineage>
        <taxon>Bacteria</taxon>
        <taxon>Pseudomonadati</taxon>
        <taxon>Bacteroidota</taxon>
        <taxon>Flavobacteriia</taxon>
        <taxon>Flavobacteriales</taxon>
        <taxon>Flavobacteriaceae</taxon>
        <taxon>Maribacter</taxon>
    </lineage>
</organism>
<protein>
    <submittedName>
        <fullName evidence="3">RNA-binding protein</fullName>
    </submittedName>
</protein>
<name>A0A3R8Q1P7_9FLAO</name>
<dbReference type="Gene3D" id="2.130.10.130">
    <property type="entry name" value="Integrin alpha, N-terminal"/>
    <property type="match status" value="4"/>
</dbReference>
<dbReference type="Pfam" id="PF13517">
    <property type="entry name" value="FG-GAP_3"/>
    <property type="match status" value="4"/>
</dbReference>
<dbReference type="AlphaFoldDB" id="A0A3R8Q1P7"/>
<dbReference type="EMBL" id="QUSX01000002">
    <property type="protein sequence ID" value="RRQ48012.1"/>
    <property type="molecule type" value="Genomic_DNA"/>
</dbReference>
<feature type="domain" description="ASPIC/UnbV" evidence="2">
    <location>
        <begin position="530"/>
        <end position="598"/>
    </location>
</feature>
<dbReference type="OrthoDB" id="9816120at2"/>
<dbReference type="PANTHER" id="PTHR16026:SF0">
    <property type="entry name" value="CARTILAGE ACIDIC PROTEIN 1"/>
    <property type="match status" value="1"/>
</dbReference>
<comment type="caution">
    <text evidence="3">The sequence shown here is derived from an EMBL/GenBank/DDBJ whole genome shotgun (WGS) entry which is preliminary data.</text>
</comment>
<dbReference type="SUPFAM" id="SSF69318">
    <property type="entry name" value="Integrin alpha N-terminal domain"/>
    <property type="match status" value="3"/>
</dbReference>
<keyword evidence="4" id="KW-1185">Reference proteome</keyword>
<keyword evidence="1" id="KW-0732">Signal</keyword>
<dbReference type="InterPro" id="IPR013517">
    <property type="entry name" value="FG-GAP"/>
</dbReference>
<evidence type="ECO:0000313" key="3">
    <source>
        <dbReference type="EMBL" id="RRQ48012.1"/>
    </source>
</evidence>
<sequence length="1171" mass="131638">MLKTLKYSILIILLGHTMSCSFKKKEIFTKLKAEETHLDFTNQVFESDSISLANNYYFYNGAGISVADFNNDGLQDIYYSGNHTSSKLYLNKGNLNFKDVTSTSKLENNFWSSGSTYADVNGDGKQDIFVCTVGQNEPNLLYINQGNDINGVPIFKEEAARFGVNDIRICTQAAFFDYDQDNDLDLFVIVNSQLMNDRNQTKPRNTNSNSYTVDILYRNNGDETFTDISQEAGIINEGYSLGLAINDINNDGWPDIYVANDFITNDLLYINDKQGGFDEKANDFLRHTSYNGMGVDIADVNNDGYMDITVMDMLPESNRRRKLMMAPVNYDLFNYRTDLGYAKQHVKNTLQINQGTDEDGSFQFSELGTLTGIYSTDWSWAPLWADFDNSGTLDLFITNGYYKDLTDMDFSLGLKEKLRFGSNEYSIKYQQETLEKLNPIKKSNFMYSNQGSLQFKNVTEQWGLAETSFSHGAAFADFDNDGDLDLTVNNLGHTAFFYRNNTIENNIERNERHGNFLSIKLHGTGKNQNAFGARLELFSNGKLKQSYYHSNVRGYLSSMGDNIHFGLGQNQELDSITVRWPDGKYQTVDEITLNTSLTIDYKPNREKGPLIIPNTLFKKVTDTLLLEFEQKENSYIDFKNDPLFYKMYSREGPSISVSDINNDGLDDILIGGSSKSPLTMFSQENGTFKKDSILLEDAVYEDMGILLFDADNDGDNDLYVASGGSDFVVGKKAYQDRFYINENGTFTKQNAGTLNTSSSGPVKGADYDRDGDIDLFVGGKISPGSYPTSPISSLLKNENGILNDVTPSILKEIGMVNDALWTDFNNDGWIDLMVVGEWTKIQLFKNEQGTLAPFNAKGLENSSGWWNSIAGGDFDNDGDTDYILGNFGLNTYIKADSEHPVRVYAADYDANGKIDPIFSYFEKNDQGKLQEFTLHTRDALISQIVAYKKRFKDYKSFSEADFDDVLRKNDRKNDLVLDAKILTSKYIENLGKKGFKIHELPIESQVAPVYGILIKDFDEDGNLDALLSGNQNSADPLFGNYDASNGILLMGNGNGNFKPIPTLNSGLYLNEDQKSIVSFYTNEEPIILAGANQGPLKAYKFKKNSSSSNKLISLKATDAGAFITYENGNRTKMEFYYGNSYLSQSSRKFEITTPMKEVIIYDFNGTTRTIL</sequence>
<dbReference type="Proteomes" id="UP000286990">
    <property type="component" value="Unassembled WGS sequence"/>
</dbReference>
<evidence type="ECO:0000313" key="4">
    <source>
        <dbReference type="Proteomes" id="UP000286990"/>
    </source>
</evidence>
<dbReference type="InterPro" id="IPR028994">
    <property type="entry name" value="Integrin_alpha_N"/>
</dbReference>
<gene>
    <name evidence="3" type="ORF">DZC72_09755</name>
</gene>
<dbReference type="Pfam" id="PF07593">
    <property type="entry name" value="UnbV_ASPIC"/>
    <property type="match status" value="1"/>
</dbReference>